<dbReference type="Pfam" id="PF00015">
    <property type="entry name" value="MCPsignal"/>
    <property type="match status" value="1"/>
</dbReference>
<dbReference type="PANTHER" id="PTHR32089">
    <property type="entry name" value="METHYL-ACCEPTING CHEMOTAXIS PROTEIN MCPB"/>
    <property type="match status" value="1"/>
</dbReference>
<keyword evidence="8" id="KW-1185">Reference proteome</keyword>
<keyword evidence="1 3" id="KW-0807">Transducer</keyword>
<evidence type="ECO:0000259" key="5">
    <source>
        <dbReference type="PROSITE" id="PS50111"/>
    </source>
</evidence>
<comment type="caution">
    <text evidence="7">The sequence shown here is derived from an EMBL/GenBank/DDBJ whole genome shotgun (WGS) entry which is preliminary data.</text>
</comment>
<dbReference type="CDD" id="cd06225">
    <property type="entry name" value="HAMP"/>
    <property type="match status" value="1"/>
</dbReference>
<dbReference type="PROSITE" id="PS50885">
    <property type="entry name" value="HAMP"/>
    <property type="match status" value="1"/>
</dbReference>
<dbReference type="SUPFAM" id="SSF58104">
    <property type="entry name" value="Methyl-accepting chemotaxis protein (MCP) signaling domain"/>
    <property type="match status" value="1"/>
</dbReference>
<dbReference type="CDD" id="cd11386">
    <property type="entry name" value="MCP_signal"/>
    <property type="match status" value="1"/>
</dbReference>
<dbReference type="EMBL" id="JAJBZT010000001">
    <property type="protein sequence ID" value="MCB6181950.1"/>
    <property type="molecule type" value="Genomic_DNA"/>
</dbReference>
<protein>
    <submittedName>
        <fullName evidence="7">Methyl-accepting chemotaxis protein</fullName>
    </submittedName>
</protein>
<dbReference type="Gene3D" id="1.10.287.950">
    <property type="entry name" value="Methyl-accepting chemotaxis protein"/>
    <property type="match status" value="1"/>
</dbReference>
<name>A0ABS8D171_9NEIS</name>
<evidence type="ECO:0000313" key="7">
    <source>
        <dbReference type="EMBL" id="MCB6181950.1"/>
    </source>
</evidence>
<dbReference type="SMART" id="SM00283">
    <property type="entry name" value="MA"/>
    <property type="match status" value="1"/>
</dbReference>
<dbReference type="InterPro" id="IPR004089">
    <property type="entry name" value="MCPsignal_dom"/>
</dbReference>
<evidence type="ECO:0000259" key="6">
    <source>
        <dbReference type="PROSITE" id="PS50885"/>
    </source>
</evidence>
<dbReference type="SMART" id="SM00304">
    <property type="entry name" value="HAMP"/>
    <property type="match status" value="1"/>
</dbReference>
<evidence type="ECO:0000256" key="1">
    <source>
        <dbReference type="ARBA" id="ARBA00023224"/>
    </source>
</evidence>
<dbReference type="InterPro" id="IPR004090">
    <property type="entry name" value="Chemotax_Me-accpt_rcpt"/>
</dbReference>
<accession>A0ABS8D171</accession>
<dbReference type="InterPro" id="IPR003660">
    <property type="entry name" value="HAMP_dom"/>
</dbReference>
<feature type="domain" description="HAMP" evidence="6">
    <location>
        <begin position="208"/>
        <end position="261"/>
    </location>
</feature>
<dbReference type="Pfam" id="PF00672">
    <property type="entry name" value="HAMP"/>
    <property type="match status" value="1"/>
</dbReference>
<gene>
    <name evidence="7" type="ORF">LIN78_00070</name>
</gene>
<proteinExistence type="inferred from homology"/>
<feature type="transmembrane region" description="Helical" evidence="4">
    <location>
        <begin position="184"/>
        <end position="207"/>
    </location>
</feature>
<dbReference type="InterPro" id="IPR024478">
    <property type="entry name" value="HlyB_4HB_MCP"/>
</dbReference>
<dbReference type="PROSITE" id="PS50111">
    <property type="entry name" value="CHEMOTAXIS_TRANSDUC_2"/>
    <property type="match status" value="1"/>
</dbReference>
<evidence type="ECO:0000256" key="2">
    <source>
        <dbReference type="ARBA" id="ARBA00029447"/>
    </source>
</evidence>
<keyword evidence="4" id="KW-0812">Transmembrane</keyword>
<dbReference type="Proteomes" id="UP001165395">
    <property type="component" value="Unassembled WGS sequence"/>
</dbReference>
<evidence type="ECO:0000256" key="4">
    <source>
        <dbReference type="SAM" id="Phobius"/>
    </source>
</evidence>
<sequence length="538" mass="57738">MSIAKRIIITLAIALISLIFVGGSGVIGLQTTNANVAYILDNTLPSYEALDKANANFFNARTIVLRHVMEMDTAVQTKLEKELEDNFKQLDEILAGYEKNLVSNDEDKKLLIADRNAVSAYKVTIAKIIKKSQEGMFDDAKQIIAKEGLQSGNNLSEALRKHVDYNKKLAADQKEKAGTTYHTGLFITLAVVIGAAIITLGFGFQLFRTISKGLNHIRETVNTVSQNLDFTKRAPASGKDEVSETIKAFNALLERLQSNLKAIQTGASQVAENAKQMTSTASLLSQTAMTQSDAAANVAATIEEVTVSINHVAERSEEALSLAQNSGKLAKEGSKTISDTITDIRTISSTVSQTSGTIKELETQGAQIGSVVAVIKEVAEQTNLLALNAAIEAARAGEQGRGFAVVADEVRKLAERTATSTQEIASTIESMRIKTQQATQQMEAAVKLVGNSVNRADSADRAIEDIGHASVETSTMVGDIADAIREQSAASTNIAVQIERIAQMTEEATTSATQTASNANELDLLANKQMEILAQYKL</sequence>
<keyword evidence="4" id="KW-0472">Membrane</keyword>
<evidence type="ECO:0000256" key="3">
    <source>
        <dbReference type="PROSITE-ProRule" id="PRU00284"/>
    </source>
</evidence>
<dbReference type="PRINTS" id="PR00260">
    <property type="entry name" value="CHEMTRNSDUCR"/>
</dbReference>
<organism evidence="7 8">
    <name type="scientific">Leeia speluncae</name>
    <dbReference type="NCBI Taxonomy" id="2884804"/>
    <lineage>
        <taxon>Bacteria</taxon>
        <taxon>Pseudomonadati</taxon>
        <taxon>Pseudomonadota</taxon>
        <taxon>Betaproteobacteria</taxon>
        <taxon>Neisseriales</taxon>
        <taxon>Leeiaceae</taxon>
        <taxon>Leeia</taxon>
    </lineage>
</organism>
<keyword evidence="4" id="KW-1133">Transmembrane helix</keyword>
<dbReference type="PANTHER" id="PTHR32089:SF112">
    <property type="entry name" value="LYSOZYME-LIKE PROTEIN-RELATED"/>
    <property type="match status" value="1"/>
</dbReference>
<feature type="domain" description="Methyl-accepting transducer" evidence="5">
    <location>
        <begin position="266"/>
        <end position="502"/>
    </location>
</feature>
<evidence type="ECO:0000313" key="8">
    <source>
        <dbReference type="Proteomes" id="UP001165395"/>
    </source>
</evidence>
<comment type="similarity">
    <text evidence="2">Belongs to the methyl-accepting chemotaxis (MCP) protein family.</text>
</comment>
<dbReference type="Pfam" id="PF12729">
    <property type="entry name" value="4HB_MCP_1"/>
    <property type="match status" value="1"/>
</dbReference>
<reference evidence="7" key="1">
    <citation type="submission" date="2021-10" db="EMBL/GenBank/DDBJ databases">
        <title>The complete genome sequence of Leeia sp. TBRC 13508.</title>
        <authorList>
            <person name="Charoenyingcharoen P."/>
            <person name="Yukphan P."/>
        </authorList>
    </citation>
    <scope>NUCLEOTIDE SEQUENCE</scope>
    <source>
        <strain evidence="7">TBRC 13508</strain>
    </source>
</reference>
<dbReference type="RefSeq" id="WP_227177297.1">
    <property type="nucleotide sequence ID" value="NZ_JAJBZT010000001.1"/>
</dbReference>